<accession>A0A8S1JWM3</accession>
<reference evidence="1" key="1">
    <citation type="submission" date="2021-01" db="EMBL/GenBank/DDBJ databases">
        <authorList>
            <consortium name="Genoscope - CEA"/>
            <person name="William W."/>
        </authorList>
    </citation>
    <scope>NUCLEOTIDE SEQUENCE</scope>
</reference>
<organism evidence="1 2">
    <name type="scientific">Paramecium primaurelia</name>
    <dbReference type="NCBI Taxonomy" id="5886"/>
    <lineage>
        <taxon>Eukaryota</taxon>
        <taxon>Sar</taxon>
        <taxon>Alveolata</taxon>
        <taxon>Ciliophora</taxon>
        <taxon>Intramacronucleata</taxon>
        <taxon>Oligohymenophorea</taxon>
        <taxon>Peniculida</taxon>
        <taxon>Parameciidae</taxon>
        <taxon>Paramecium</taxon>
    </lineage>
</organism>
<dbReference type="EMBL" id="CAJJDM010000008">
    <property type="protein sequence ID" value="CAD8047092.1"/>
    <property type="molecule type" value="Genomic_DNA"/>
</dbReference>
<sequence length="63" mass="7796">MILFQKFQATNLLMVQYDLFYEKQLQNHKMIYLKESIIKRSVQKRIRSFAKNQIKKISIYFSY</sequence>
<proteinExistence type="predicted"/>
<protein>
    <submittedName>
        <fullName evidence="1">Uncharacterized protein</fullName>
    </submittedName>
</protein>
<evidence type="ECO:0000313" key="2">
    <source>
        <dbReference type="Proteomes" id="UP000688137"/>
    </source>
</evidence>
<dbReference type="AlphaFoldDB" id="A0A8S1JWM3"/>
<gene>
    <name evidence="1" type="ORF">PPRIM_AZ9-3.1.T0110255</name>
</gene>
<dbReference type="Proteomes" id="UP000688137">
    <property type="component" value="Unassembled WGS sequence"/>
</dbReference>
<comment type="caution">
    <text evidence="1">The sequence shown here is derived from an EMBL/GenBank/DDBJ whole genome shotgun (WGS) entry which is preliminary data.</text>
</comment>
<name>A0A8S1JWM3_PARPR</name>
<keyword evidence="2" id="KW-1185">Reference proteome</keyword>
<evidence type="ECO:0000313" key="1">
    <source>
        <dbReference type="EMBL" id="CAD8047092.1"/>
    </source>
</evidence>